<evidence type="ECO:0000256" key="1">
    <source>
        <dbReference type="SAM" id="Phobius"/>
    </source>
</evidence>
<name>A0AAD5MF06_PARTN</name>
<proteinExistence type="predicted"/>
<dbReference type="Proteomes" id="UP001196413">
    <property type="component" value="Unassembled WGS sequence"/>
</dbReference>
<feature type="transmembrane region" description="Helical" evidence="1">
    <location>
        <begin position="24"/>
        <end position="46"/>
    </location>
</feature>
<keyword evidence="1" id="KW-0812">Transmembrane</keyword>
<organism evidence="2 3">
    <name type="scientific">Parelaphostrongylus tenuis</name>
    <name type="common">Meningeal worm</name>
    <dbReference type="NCBI Taxonomy" id="148309"/>
    <lineage>
        <taxon>Eukaryota</taxon>
        <taxon>Metazoa</taxon>
        <taxon>Ecdysozoa</taxon>
        <taxon>Nematoda</taxon>
        <taxon>Chromadorea</taxon>
        <taxon>Rhabditida</taxon>
        <taxon>Rhabditina</taxon>
        <taxon>Rhabditomorpha</taxon>
        <taxon>Strongyloidea</taxon>
        <taxon>Metastrongylidae</taxon>
        <taxon>Parelaphostrongylus</taxon>
    </lineage>
</organism>
<keyword evidence="1" id="KW-0472">Membrane</keyword>
<dbReference type="EMBL" id="JAHQIW010002869">
    <property type="protein sequence ID" value="KAJ1356720.1"/>
    <property type="molecule type" value="Genomic_DNA"/>
</dbReference>
<comment type="caution">
    <text evidence="2">The sequence shown here is derived from an EMBL/GenBank/DDBJ whole genome shotgun (WGS) entry which is preliminary data.</text>
</comment>
<evidence type="ECO:0000313" key="3">
    <source>
        <dbReference type="Proteomes" id="UP001196413"/>
    </source>
</evidence>
<accession>A0AAD5MF06</accession>
<gene>
    <name evidence="2" type="ORF">KIN20_014464</name>
</gene>
<keyword evidence="1" id="KW-1133">Transmembrane helix</keyword>
<protein>
    <submittedName>
        <fullName evidence="2">Uncharacterized protein</fullName>
    </submittedName>
</protein>
<dbReference type="AlphaFoldDB" id="A0AAD5MF06"/>
<sequence length="100" mass="11575">MEVMTMTMIMITITTTTTTTTTTVTMIMTVIVTVTVTVIVIVIVTMRTGTIQQPMNLKRAMIRSRKCPRQPTFVFEVCHIRQRKVTFEHFSMEYQSPLLR</sequence>
<reference evidence="2" key="1">
    <citation type="submission" date="2021-06" db="EMBL/GenBank/DDBJ databases">
        <title>Parelaphostrongylus tenuis whole genome reference sequence.</title>
        <authorList>
            <person name="Garwood T.J."/>
            <person name="Larsen P.A."/>
            <person name="Fountain-Jones N.M."/>
            <person name="Garbe J.R."/>
            <person name="Macchietto M.G."/>
            <person name="Kania S.A."/>
            <person name="Gerhold R.W."/>
            <person name="Richards J.E."/>
            <person name="Wolf T.M."/>
        </authorList>
    </citation>
    <scope>NUCLEOTIDE SEQUENCE</scope>
    <source>
        <strain evidence="2">MNPRO001-30</strain>
        <tissue evidence="2">Meninges</tissue>
    </source>
</reference>
<keyword evidence="3" id="KW-1185">Reference proteome</keyword>
<evidence type="ECO:0000313" key="2">
    <source>
        <dbReference type="EMBL" id="KAJ1356720.1"/>
    </source>
</evidence>